<keyword evidence="3" id="KW-0560">Oxidoreductase</keyword>
<accession>W4QYE7</accession>
<comment type="caution">
    <text evidence="7">The sequence shown here is derived from an EMBL/GenBank/DDBJ whole genome shotgun (WGS) entry which is preliminary data.</text>
</comment>
<sequence length="163" mass="19580">MGDHTETIEIDFDPDVIQVSELLTIFWGNHNSLRKEVYRGRQYLSLFLYRTEAQRKMALQLKENLEDKLNGVIQTEVSPFTHFYVAEDKHQKYYLKRFPKAYEDLLHLFESHQQFVNSTLVARLNGFVREFGTLQTIRTELEHWKLDEREYQVILKIINGLKW</sequence>
<dbReference type="InterPro" id="IPR036509">
    <property type="entry name" value="Met_Sox_Rdtase_MsrA_sf"/>
</dbReference>
<evidence type="ECO:0000256" key="5">
    <source>
        <dbReference type="ARBA" id="ARBA00048782"/>
    </source>
</evidence>
<feature type="domain" description="Peptide methionine sulphoxide reductase MsrA" evidence="6">
    <location>
        <begin position="3"/>
        <end position="102"/>
    </location>
</feature>
<dbReference type="STRING" id="1236973.JCM9157_4422"/>
<dbReference type="Pfam" id="PF01625">
    <property type="entry name" value="PMSR"/>
    <property type="match status" value="1"/>
</dbReference>
<protein>
    <recommendedName>
        <fullName evidence="2">peptide-methionine (S)-S-oxide reductase</fullName>
        <ecNumber evidence="2">1.8.4.11</ecNumber>
    </recommendedName>
</protein>
<dbReference type="PANTHER" id="PTHR43774:SF1">
    <property type="entry name" value="PEPTIDE METHIONINE SULFOXIDE REDUCTASE MSRA 2"/>
    <property type="match status" value="1"/>
</dbReference>
<evidence type="ECO:0000313" key="7">
    <source>
        <dbReference type="EMBL" id="GAE37165.1"/>
    </source>
</evidence>
<organism evidence="7 8">
    <name type="scientific">Halalkalibacter akibai (strain ATCC 43226 / DSM 21942 / CIP 109018 / JCM 9157 / 1139)</name>
    <name type="common">Bacillus akibai</name>
    <dbReference type="NCBI Taxonomy" id="1236973"/>
    <lineage>
        <taxon>Bacteria</taxon>
        <taxon>Bacillati</taxon>
        <taxon>Bacillota</taxon>
        <taxon>Bacilli</taxon>
        <taxon>Bacillales</taxon>
        <taxon>Bacillaceae</taxon>
        <taxon>Halalkalibacter</taxon>
    </lineage>
</organism>
<comment type="similarity">
    <text evidence="1">Belongs to the MsrA Met sulfoxide reductase family.</text>
</comment>
<dbReference type="AlphaFoldDB" id="W4QYE7"/>
<dbReference type="Gene3D" id="3.30.1060.10">
    <property type="entry name" value="Peptide methionine sulphoxide reductase MsrA"/>
    <property type="match status" value="1"/>
</dbReference>
<evidence type="ECO:0000256" key="2">
    <source>
        <dbReference type="ARBA" id="ARBA00012502"/>
    </source>
</evidence>
<dbReference type="EMBL" id="BAUV01000056">
    <property type="protein sequence ID" value="GAE37165.1"/>
    <property type="molecule type" value="Genomic_DNA"/>
</dbReference>
<evidence type="ECO:0000256" key="4">
    <source>
        <dbReference type="ARBA" id="ARBA00047806"/>
    </source>
</evidence>
<gene>
    <name evidence="7" type="ORF">JCM9157_4422</name>
</gene>
<comment type="catalytic activity">
    <reaction evidence="4">
        <text>L-methionyl-[protein] + [thioredoxin]-disulfide + H2O = L-methionyl-(S)-S-oxide-[protein] + [thioredoxin]-dithiol</text>
        <dbReference type="Rhea" id="RHEA:14217"/>
        <dbReference type="Rhea" id="RHEA-COMP:10698"/>
        <dbReference type="Rhea" id="RHEA-COMP:10700"/>
        <dbReference type="Rhea" id="RHEA-COMP:12313"/>
        <dbReference type="Rhea" id="RHEA-COMP:12315"/>
        <dbReference type="ChEBI" id="CHEBI:15377"/>
        <dbReference type="ChEBI" id="CHEBI:16044"/>
        <dbReference type="ChEBI" id="CHEBI:29950"/>
        <dbReference type="ChEBI" id="CHEBI:44120"/>
        <dbReference type="ChEBI" id="CHEBI:50058"/>
        <dbReference type="EC" id="1.8.4.11"/>
    </reaction>
</comment>
<evidence type="ECO:0000259" key="6">
    <source>
        <dbReference type="Pfam" id="PF01625"/>
    </source>
</evidence>
<evidence type="ECO:0000256" key="3">
    <source>
        <dbReference type="ARBA" id="ARBA00023002"/>
    </source>
</evidence>
<keyword evidence="8" id="KW-1185">Reference proteome</keyword>
<dbReference type="Proteomes" id="UP000018896">
    <property type="component" value="Unassembled WGS sequence"/>
</dbReference>
<name>W4QYE7_HALA3</name>
<proteinExistence type="inferred from homology"/>
<evidence type="ECO:0000313" key="8">
    <source>
        <dbReference type="Proteomes" id="UP000018896"/>
    </source>
</evidence>
<dbReference type="eggNOG" id="COG0225">
    <property type="taxonomic scope" value="Bacteria"/>
</dbReference>
<dbReference type="GO" id="GO:0008113">
    <property type="term" value="F:peptide-methionine (S)-S-oxide reductase activity"/>
    <property type="evidence" value="ECO:0007669"/>
    <property type="project" value="UniProtKB-EC"/>
</dbReference>
<dbReference type="InterPro" id="IPR002569">
    <property type="entry name" value="Met_Sox_Rdtase_MsrA_dom"/>
</dbReference>
<dbReference type="SUPFAM" id="SSF55068">
    <property type="entry name" value="Peptide methionine sulfoxide reductase"/>
    <property type="match status" value="1"/>
</dbReference>
<reference evidence="7 8" key="1">
    <citation type="journal article" date="2014" name="Genome Announc.">
        <title>Draft Genome Sequences of Three Alkaliphilic Bacillus Strains, Bacillus wakoensis JCM 9140T, Bacillus akibai JCM 9157T, and Bacillus hemicellulosilyticus JCM 9152T.</title>
        <authorList>
            <person name="Yuki M."/>
            <person name="Oshima K."/>
            <person name="Suda W."/>
            <person name="Oshida Y."/>
            <person name="Kitamura K."/>
            <person name="Iida T."/>
            <person name="Hattori M."/>
            <person name="Ohkuma M."/>
        </authorList>
    </citation>
    <scope>NUCLEOTIDE SEQUENCE [LARGE SCALE GENOMIC DNA]</scope>
    <source>
        <strain evidence="7 8">JCM 9157</strain>
    </source>
</reference>
<evidence type="ECO:0000256" key="1">
    <source>
        <dbReference type="ARBA" id="ARBA00005591"/>
    </source>
</evidence>
<dbReference type="PANTHER" id="PTHR43774">
    <property type="entry name" value="PEPTIDE METHIONINE SULFOXIDE REDUCTASE"/>
    <property type="match status" value="1"/>
</dbReference>
<comment type="catalytic activity">
    <reaction evidence="5">
        <text>[thioredoxin]-disulfide + L-methionine + H2O = L-methionine (S)-S-oxide + [thioredoxin]-dithiol</text>
        <dbReference type="Rhea" id="RHEA:19993"/>
        <dbReference type="Rhea" id="RHEA-COMP:10698"/>
        <dbReference type="Rhea" id="RHEA-COMP:10700"/>
        <dbReference type="ChEBI" id="CHEBI:15377"/>
        <dbReference type="ChEBI" id="CHEBI:29950"/>
        <dbReference type="ChEBI" id="CHEBI:50058"/>
        <dbReference type="ChEBI" id="CHEBI:57844"/>
        <dbReference type="ChEBI" id="CHEBI:58772"/>
        <dbReference type="EC" id="1.8.4.11"/>
    </reaction>
</comment>
<dbReference type="EC" id="1.8.4.11" evidence="2"/>